<name>A0A290S3N0_9GAMM</name>
<gene>
    <name evidence="2" type="ORF">PARC_a1536</name>
</gene>
<organism evidence="2 3">
    <name type="scientific">Pseudoalteromonas arctica A 37-1-2</name>
    <dbReference type="NCBI Taxonomy" id="1117313"/>
    <lineage>
        <taxon>Bacteria</taxon>
        <taxon>Pseudomonadati</taxon>
        <taxon>Pseudomonadota</taxon>
        <taxon>Gammaproteobacteria</taxon>
        <taxon>Alteromonadales</taxon>
        <taxon>Pseudoalteromonadaceae</taxon>
        <taxon>Pseudoalteromonas</taxon>
    </lineage>
</organism>
<dbReference type="OrthoDB" id="6301759at2"/>
<reference evidence="2 3" key="1">
    <citation type="journal article" date="2012" name="J. Bacteriol.">
        <title>Genome sequences of type strains of seven species of the marine bacterium Pseudoalteromonas.</title>
        <authorList>
            <person name="Xie B.B."/>
            <person name="Shu Y.L."/>
            <person name="Qin Q.L."/>
            <person name="Rong J.C."/>
            <person name="Zhang X.Y."/>
            <person name="Chen X.L."/>
            <person name="Shi M."/>
            <person name="He H.L."/>
            <person name="Zhou B.C."/>
            <person name="Zhang Y.Z."/>
        </authorList>
    </citation>
    <scope>NUCLEOTIDE SEQUENCE [LARGE SCALE GENOMIC DNA]</scope>
    <source>
        <strain evidence="2 3">A 37-1-2</strain>
    </source>
</reference>
<protein>
    <submittedName>
        <fullName evidence="2">Uncharacterized protein</fullName>
    </submittedName>
</protein>
<sequence length="132" mass="15300">MATGKVKAGEVFNNWTVLNEDRRNRGVQHFMCKCVCGTTRVVRKDNLGHVQGCGCERKEYKFRTGQIKTTAKPSTKKARIVSPKTVSAPAKMPHHENQEPRPQYQQRSKSKRELLEDRLMQMQLEKELSELW</sequence>
<evidence type="ECO:0000256" key="1">
    <source>
        <dbReference type="SAM" id="MobiDB-lite"/>
    </source>
</evidence>
<accession>A0A290S3N0</accession>
<dbReference type="KEGG" id="part:PARC_a1536"/>
<evidence type="ECO:0000313" key="3">
    <source>
        <dbReference type="Proteomes" id="UP000016505"/>
    </source>
</evidence>
<evidence type="ECO:0000313" key="2">
    <source>
        <dbReference type="EMBL" id="ATC86147.1"/>
    </source>
</evidence>
<dbReference type="AlphaFoldDB" id="A0A290S3N0"/>
<dbReference type="Proteomes" id="UP000016505">
    <property type="component" value="Chromosome I"/>
</dbReference>
<feature type="region of interest" description="Disordered" evidence="1">
    <location>
        <begin position="68"/>
        <end position="113"/>
    </location>
</feature>
<proteinExistence type="predicted"/>
<dbReference type="RefSeq" id="WP_010553456.1">
    <property type="nucleotide sequence ID" value="NZ_CP011025.1"/>
</dbReference>
<dbReference type="EMBL" id="CP011025">
    <property type="protein sequence ID" value="ATC86147.1"/>
    <property type="molecule type" value="Genomic_DNA"/>
</dbReference>